<dbReference type="EMBL" id="BK014649">
    <property type="protein sequence ID" value="DAD65817.1"/>
    <property type="molecule type" value="Genomic_DNA"/>
</dbReference>
<dbReference type="InterPro" id="IPR057118">
    <property type="entry name" value="R1-like"/>
</dbReference>
<dbReference type="Pfam" id="PF24228">
    <property type="entry name" value="CrAss_Ring_1"/>
    <property type="match status" value="1"/>
</dbReference>
<name>A0A8S5L7E4_9CAUD</name>
<protein>
    <submittedName>
        <fullName evidence="1">Uncharacterized protein</fullName>
    </submittedName>
</protein>
<sequence>MIDNNIFISSATLIADMYNDYNIQSDDFVSRFPIWVADALEELKFIQAYITVEKDIEFDDHRCQLPWDFRGIIDVVINDKQAVLKNSAEFNKDTITEQVVTVPTYTPYPGVPNADIATVDNNNNKYKHTSINNEAPYYYISNNWIHTNINYGTIHLRYRALPVVYDSIVNMDVPLIYNNGQLKKYLKLYVIKQMLLRGYKHPVLSLNNNNPYTNPGIELDKIRIQTRVSCNKFSNDRRENISTILRTLE</sequence>
<organism evidence="1">
    <name type="scientific">CrAss-like virus sp. ctt4r3</name>
    <dbReference type="NCBI Taxonomy" id="2823619"/>
    <lineage>
        <taxon>Viruses</taxon>
        <taxon>Duplodnaviria</taxon>
        <taxon>Heunggongvirae</taxon>
        <taxon>Uroviricota</taxon>
        <taxon>Caudoviricetes</taxon>
        <taxon>Crassvirales</taxon>
    </lineage>
</organism>
<proteinExistence type="predicted"/>
<reference evidence="1" key="1">
    <citation type="journal article" date="2021" name="Proc. Natl. Acad. Sci. U.S.A.">
        <title>A Catalog of Tens of Thousands of Viruses from Human Metagenomes Reveals Hidden Associations with Chronic Diseases.</title>
        <authorList>
            <person name="Tisza M.J."/>
            <person name="Buck C.B."/>
        </authorList>
    </citation>
    <scope>NUCLEOTIDE SEQUENCE</scope>
    <source>
        <strain evidence="1">Ctt4r3</strain>
    </source>
</reference>
<accession>A0A8S5L7E4</accession>
<evidence type="ECO:0000313" key="1">
    <source>
        <dbReference type="EMBL" id="DAD65817.1"/>
    </source>
</evidence>